<reference evidence="3" key="1">
    <citation type="submission" date="2023-07" db="EMBL/GenBank/DDBJ databases">
        <title>Study on multiphase classification of strain Alteromonas salexigens isolated from the Yellow Sea.</title>
        <authorList>
            <person name="Sun L."/>
        </authorList>
    </citation>
    <scope>NUCLEOTIDE SEQUENCE [LARGE SCALE GENOMIC DNA]</scope>
    <source>
        <strain evidence="3">ASW11-19</strain>
    </source>
</reference>
<dbReference type="InterPro" id="IPR009875">
    <property type="entry name" value="PilZ_domain"/>
</dbReference>
<name>A0ABT2VR27_9ALTE</name>
<evidence type="ECO:0000313" key="2">
    <source>
        <dbReference type="EMBL" id="MCU7555754.1"/>
    </source>
</evidence>
<gene>
    <name evidence="2" type="ORF">OCL06_14270</name>
</gene>
<dbReference type="RefSeq" id="WP_262995709.1">
    <property type="nucleotide sequence ID" value="NZ_JAOTJC010000012.1"/>
</dbReference>
<dbReference type="SUPFAM" id="SSF141371">
    <property type="entry name" value="PilZ domain-like"/>
    <property type="match status" value="1"/>
</dbReference>
<feature type="domain" description="PilZ" evidence="1">
    <location>
        <begin position="3"/>
        <end position="110"/>
    </location>
</feature>
<proteinExistence type="predicted"/>
<sequence length="140" mass="15569">MTDKRQFQRVPLQVAASLRHQHTSVPVMAEDVSLRGIRLSATEEDLAALPFDSHDPYEVSFKANQDSPAITMQLEQLYRQSDPHTPRTYMGCKVAHIPLDSVSALRRLIMLNSADNDISEQDLDALINAIYTSASSASDN</sequence>
<dbReference type="Gene3D" id="2.40.10.220">
    <property type="entry name" value="predicted glycosyltransferase like domains"/>
    <property type="match status" value="1"/>
</dbReference>
<dbReference type="Proteomes" id="UP001209257">
    <property type="component" value="Unassembled WGS sequence"/>
</dbReference>
<accession>A0ABT2VR27</accession>
<evidence type="ECO:0000313" key="3">
    <source>
        <dbReference type="Proteomes" id="UP001209257"/>
    </source>
</evidence>
<organism evidence="2 3">
    <name type="scientific">Alteromonas salexigens</name>
    <dbReference type="NCBI Taxonomy" id="2982530"/>
    <lineage>
        <taxon>Bacteria</taxon>
        <taxon>Pseudomonadati</taxon>
        <taxon>Pseudomonadota</taxon>
        <taxon>Gammaproteobacteria</taxon>
        <taxon>Alteromonadales</taxon>
        <taxon>Alteromonadaceae</taxon>
        <taxon>Alteromonas/Salinimonas group</taxon>
        <taxon>Alteromonas</taxon>
    </lineage>
</organism>
<keyword evidence="3" id="KW-1185">Reference proteome</keyword>
<dbReference type="Pfam" id="PF07238">
    <property type="entry name" value="PilZ"/>
    <property type="match status" value="1"/>
</dbReference>
<comment type="caution">
    <text evidence="2">The sequence shown here is derived from an EMBL/GenBank/DDBJ whole genome shotgun (WGS) entry which is preliminary data.</text>
</comment>
<evidence type="ECO:0000259" key="1">
    <source>
        <dbReference type="Pfam" id="PF07238"/>
    </source>
</evidence>
<dbReference type="EMBL" id="JAOTJC010000012">
    <property type="protein sequence ID" value="MCU7555754.1"/>
    <property type="molecule type" value="Genomic_DNA"/>
</dbReference>
<protein>
    <submittedName>
        <fullName evidence="2">PilZ domain-containing protein</fullName>
    </submittedName>
</protein>